<dbReference type="AlphaFoldDB" id="A0AAD7Z6B1"/>
<dbReference type="EMBL" id="JASPKZ010010275">
    <property type="protein sequence ID" value="KAJ9574582.1"/>
    <property type="molecule type" value="Genomic_DNA"/>
</dbReference>
<feature type="region of interest" description="Disordered" evidence="1">
    <location>
        <begin position="750"/>
        <end position="781"/>
    </location>
</feature>
<feature type="region of interest" description="Disordered" evidence="1">
    <location>
        <begin position="1"/>
        <end position="26"/>
    </location>
</feature>
<sequence length="1007" mass="109519">MSQSRGPRCQETSPASESNSNSDCGGKCQLSSKENVLGTASERGCFSNNFTHTSTLGPTLDDALNDAISSTAIKGDEYWRKLKTSLTHFKNLRKCITKNDSERSNKINQEKSQCCCKSVPKKCQPTNVTLTPRLYGCVCGPETKCQLERRKGQECICRPIQKYTKRCICGSNIKNAEANCQIDENNSDNVINNEIREKICQTCIIETCGPRIASILGPTLDDSLISCIDFFMGRGKDSCRKELEKEIKSSQSKLKVIDDSICKGADEDYISWLQNEYSELSQDVMKAKGQNCSRVLLENKILEERKRTLNSITEALGTKRELEQLGTSYNLQMDYLGVDGGCSNPPLRKRMCPGAKNAIPACKSMETVRTVGKSCCCGGFDTKLNDHVTSDLCNQFRHITNLEAKRGSVPFSPMPSLKEVRSGTNNNTIRKGQRRCCCTCSSSEDSDECPDECACTPVRHSCSVECQANCAYPFPGEDCVEDCIGKCNCALDAKESRSIQDAEGSIAEEFLREDVPLQKASRFDDLMDMGSREKSTTTEVPDLKEKVTSVSNLITKSSKVTQTLDVSRRDATTSISPSKEFLLKTSELEPMKPSYDGDSCLPTCIKYRTPICVPNCIKYTGLPPRVNPDAPGGMYPLCQRYSGGIPASVNVPTPNMMTGGIYPQGPISSFPQGTGYGNVIAQGGVTYPDQLRNTGIYPRGTTQTAAGGIPGGTTQTAAGGIRGGTIHTAAGVYPRGTTQTAAGGIPGGTTQTATGGIRGGTTQTAAGGIRGTGGMSSPDLPTYGEKYPQDPRYGSDGRLVYPKGAIPTNGGTLPYQINRRDYPKLPNFVGGQKIKKYADGKTTGDGGGSRRRIIICNPNRIYGKRSENCRNLNCPRANLSNRILPPVKEKPVSRKICGSEFCGLHHKSETTDGEDCGCSKGRQTHSTKRTRPMKNIKNPSSVPVIGSQGTGQHRWFTGMFSKSSINTKITKVLWAVTRINIFQDESKTYEVMAGTEQPPVDIPRNSE</sequence>
<dbReference type="Proteomes" id="UP001233999">
    <property type="component" value="Unassembled WGS sequence"/>
</dbReference>
<evidence type="ECO:0000256" key="1">
    <source>
        <dbReference type="SAM" id="MobiDB-lite"/>
    </source>
</evidence>
<reference evidence="2" key="2">
    <citation type="submission" date="2023-05" db="EMBL/GenBank/DDBJ databases">
        <authorList>
            <person name="Fouks B."/>
        </authorList>
    </citation>
    <scope>NUCLEOTIDE SEQUENCE</scope>
    <source>
        <strain evidence="2">Stay&amp;Tobe</strain>
        <tissue evidence="2">Testes</tissue>
    </source>
</reference>
<name>A0AAD7Z6B1_DIPPU</name>
<feature type="region of interest" description="Disordered" evidence="1">
    <location>
        <begin position="913"/>
        <end position="947"/>
    </location>
</feature>
<feature type="non-terminal residue" evidence="2">
    <location>
        <position position="1007"/>
    </location>
</feature>
<keyword evidence="3" id="KW-1185">Reference proteome</keyword>
<protein>
    <submittedName>
        <fullName evidence="2">Uncharacterized protein</fullName>
    </submittedName>
</protein>
<reference evidence="2" key="1">
    <citation type="journal article" date="2023" name="IScience">
        <title>Live-bearing cockroach genome reveals convergent evolutionary mechanisms linked to viviparity in insects and beyond.</title>
        <authorList>
            <person name="Fouks B."/>
            <person name="Harrison M.C."/>
            <person name="Mikhailova A.A."/>
            <person name="Marchal E."/>
            <person name="English S."/>
            <person name="Carruthers M."/>
            <person name="Jennings E.C."/>
            <person name="Chiamaka E.L."/>
            <person name="Frigard R.A."/>
            <person name="Pippel M."/>
            <person name="Attardo G.M."/>
            <person name="Benoit J.B."/>
            <person name="Bornberg-Bauer E."/>
            <person name="Tobe S.S."/>
        </authorList>
    </citation>
    <scope>NUCLEOTIDE SEQUENCE</scope>
    <source>
        <strain evidence="2">Stay&amp;Tobe</strain>
    </source>
</reference>
<accession>A0AAD7Z6B1</accession>
<feature type="compositionally biased region" description="Polar residues" evidence="1">
    <location>
        <begin position="750"/>
        <end position="765"/>
    </location>
</feature>
<gene>
    <name evidence="2" type="ORF">L9F63_008255</name>
</gene>
<evidence type="ECO:0000313" key="3">
    <source>
        <dbReference type="Proteomes" id="UP001233999"/>
    </source>
</evidence>
<proteinExistence type="predicted"/>
<evidence type="ECO:0000313" key="2">
    <source>
        <dbReference type="EMBL" id="KAJ9574582.1"/>
    </source>
</evidence>
<feature type="compositionally biased region" description="Basic residues" evidence="1">
    <location>
        <begin position="922"/>
        <end position="934"/>
    </location>
</feature>
<organism evidence="2 3">
    <name type="scientific">Diploptera punctata</name>
    <name type="common">Pacific beetle cockroach</name>
    <dbReference type="NCBI Taxonomy" id="6984"/>
    <lineage>
        <taxon>Eukaryota</taxon>
        <taxon>Metazoa</taxon>
        <taxon>Ecdysozoa</taxon>
        <taxon>Arthropoda</taxon>
        <taxon>Hexapoda</taxon>
        <taxon>Insecta</taxon>
        <taxon>Pterygota</taxon>
        <taxon>Neoptera</taxon>
        <taxon>Polyneoptera</taxon>
        <taxon>Dictyoptera</taxon>
        <taxon>Blattodea</taxon>
        <taxon>Blaberoidea</taxon>
        <taxon>Blaberidae</taxon>
        <taxon>Diplopterinae</taxon>
        <taxon>Diploptera</taxon>
    </lineage>
</organism>
<comment type="caution">
    <text evidence="2">The sequence shown here is derived from an EMBL/GenBank/DDBJ whole genome shotgun (WGS) entry which is preliminary data.</text>
</comment>